<name>A0A6A1R0M6_9BURK</name>
<feature type="signal peptide" evidence="7">
    <location>
        <begin position="1"/>
        <end position="21"/>
    </location>
</feature>
<proteinExistence type="inferred from homology"/>
<protein>
    <recommendedName>
        <fullName evidence="7">Thiol:disulfide interchange protein</fullName>
    </recommendedName>
</protein>
<comment type="caution">
    <text evidence="10">The sequence shown here is derived from an EMBL/GenBank/DDBJ whole genome shotgun (WGS) entry which is preliminary data.</text>
</comment>
<dbReference type="InterPro" id="IPR036249">
    <property type="entry name" value="Thioredoxin-like_sf"/>
</dbReference>
<evidence type="ECO:0000313" key="10">
    <source>
        <dbReference type="EMBL" id="KAB0585783.1"/>
    </source>
</evidence>
<evidence type="ECO:0000256" key="7">
    <source>
        <dbReference type="RuleBase" id="RU364038"/>
    </source>
</evidence>
<keyword evidence="3 7" id="KW-0732">Signal</keyword>
<dbReference type="SUPFAM" id="SSF54423">
    <property type="entry name" value="DsbC/DsbG N-terminal domain-like"/>
    <property type="match status" value="1"/>
</dbReference>
<dbReference type="CDD" id="cd03020">
    <property type="entry name" value="DsbA_DsbC_DsbG"/>
    <property type="match status" value="1"/>
</dbReference>
<dbReference type="Pfam" id="PF10411">
    <property type="entry name" value="DsbC_N"/>
    <property type="match status" value="1"/>
</dbReference>
<dbReference type="InterPro" id="IPR018950">
    <property type="entry name" value="DiS-bond_isomerase_DsbC/G_N"/>
</dbReference>
<dbReference type="RefSeq" id="WP_151045209.1">
    <property type="nucleotide sequence ID" value="NZ_VZOT01000010.1"/>
</dbReference>
<dbReference type="Gene3D" id="3.40.30.10">
    <property type="entry name" value="Glutaredoxin"/>
    <property type="match status" value="1"/>
</dbReference>
<keyword evidence="4 7" id="KW-0574">Periplasm</keyword>
<evidence type="ECO:0000256" key="5">
    <source>
        <dbReference type="ARBA" id="ARBA00023157"/>
    </source>
</evidence>
<feature type="chain" id="PRO_5025714484" description="Thiol:disulfide interchange protein" evidence="7">
    <location>
        <begin position="22"/>
        <end position="251"/>
    </location>
</feature>
<feature type="domain" description="Thioredoxin-like fold" evidence="9">
    <location>
        <begin position="117"/>
        <end position="238"/>
    </location>
</feature>
<dbReference type="SUPFAM" id="SSF52833">
    <property type="entry name" value="Thioredoxin-like"/>
    <property type="match status" value="1"/>
</dbReference>
<dbReference type="Gene3D" id="3.10.450.70">
    <property type="entry name" value="Disulphide bond isomerase, DsbC/G, N-terminal"/>
    <property type="match status" value="1"/>
</dbReference>
<comment type="function">
    <text evidence="7">Required for disulfide bond formation in some periplasmic proteins. Acts by transferring its disulfide bond to other proteins and is reduced in the process.</text>
</comment>
<dbReference type="InterPro" id="IPR012336">
    <property type="entry name" value="Thioredoxin-like_fold"/>
</dbReference>
<dbReference type="PANTHER" id="PTHR35272">
    <property type="entry name" value="THIOL:DISULFIDE INTERCHANGE PROTEIN DSBC-RELATED"/>
    <property type="match status" value="1"/>
</dbReference>
<dbReference type="InterPro" id="IPR009094">
    <property type="entry name" value="DiS-bond_isomerase_DsbC/G_N_sf"/>
</dbReference>
<dbReference type="Pfam" id="PF13098">
    <property type="entry name" value="Thioredoxin_2"/>
    <property type="match status" value="1"/>
</dbReference>
<gene>
    <name evidence="10" type="ORF">F7P80_12725</name>
</gene>
<evidence type="ECO:0000256" key="2">
    <source>
        <dbReference type="ARBA" id="ARBA00009813"/>
    </source>
</evidence>
<dbReference type="InterPro" id="IPR033954">
    <property type="entry name" value="DiS-bond_Isoase_DsbC/G"/>
</dbReference>
<evidence type="ECO:0000256" key="1">
    <source>
        <dbReference type="ARBA" id="ARBA00004418"/>
    </source>
</evidence>
<comment type="subcellular location">
    <subcellularLocation>
        <location evidence="1 7">Periplasm</location>
    </subcellularLocation>
</comment>
<evidence type="ECO:0000259" key="9">
    <source>
        <dbReference type="Pfam" id="PF13098"/>
    </source>
</evidence>
<evidence type="ECO:0000259" key="8">
    <source>
        <dbReference type="Pfam" id="PF10411"/>
    </source>
</evidence>
<dbReference type="EMBL" id="VZOT01000010">
    <property type="protein sequence ID" value="KAB0585783.1"/>
    <property type="molecule type" value="Genomic_DNA"/>
</dbReference>
<sequence>MLKKPLLCLLLAAAAPISSHADDVPAKLAALLKSAVATNTGGQVQVKQVSTTPWPGVYEAMADGEVFYVDATGRFGFVGGSLMDLKARQDLTAKKLDTAMAIPFDRLPLQHAIKEVHGDGSKVFAVFEDPNCPICRSFTKFLDQLDDVTIYRFMFPVISPESQGLARGAWCSPDRAGVWKAMMAGARPQLNQRCDLDGLVEILALGERFQINNTPTVVLSTGKRLVGATPPEQFLQELEAARHLVARGQQR</sequence>
<dbReference type="AlphaFoldDB" id="A0A6A1R0M6"/>
<keyword evidence="5" id="KW-1015">Disulfide bond</keyword>
<organism evidence="10">
    <name type="scientific">Comamonas kerstersii</name>
    <dbReference type="NCBI Taxonomy" id="225992"/>
    <lineage>
        <taxon>Bacteria</taxon>
        <taxon>Pseudomonadati</taxon>
        <taxon>Pseudomonadota</taxon>
        <taxon>Betaproteobacteria</taxon>
        <taxon>Burkholderiales</taxon>
        <taxon>Comamonadaceae</taxon>
        <taxon>Comamonas</taxon>
    </lineage>
</organism>
<feature type="domain" description="Disulphide bond isomerase DsbC/G N-terminal" evidence="8">
    <location>
        <begin position="27"/>
        <end position="93"/>
    </location>
</feature>
<reference evidence="10" key="1">
    <citation type="submission" date="2019-09" db="EMBL/GenBank/DDBJ databases">
        <title>Draft genome sequences of 48 bacterial type strains from the CCUG.</title>
        <authorList>
            <person name="Tunovic T."/>
            <person name="Pineiro-Iglesias B."/>
            <person name="Unosson C."/>
            <person name="Inganas E."/>
            <person name="Ohlen M."/>
            <person name="Cardew S."/>
            <person name="Jensie-Markopoulos S."/>
            <person name="Salva-Serra F."/>
            <person name="Jaen-Luchoro D."/>
            <person name="Karlsson R."/>
            <person name="Svensson-Stadler L."/>
            <person name="Chun J."/>
            <person name="Moore E."/>
        </authorList>
    </citation>
    <scope>NUCLEOTIDE SEQUENCE</scope>
    <source>
        <strain evidence="10">CCUG 15333</strain>
    </source>
</reference>
<comment type="similarity">
    <text evidence="2 7">Belongs to the thioredoxin family. DsbC subfamily.</text>
</comment>
<evidence type="ECO:0000256" key="6">
    <source>
        <dbReference type="ARBA" id="ARBA00023284"/>
    </source>
</evidence>
<dbReference type="InterPro" id="IPR051470">
    <property type="entry name" value="Thiol:disulfide_interchange"/>
</dbReference>
<evidence type="ECO:0000256" key="4">
    <source>
        <dbReference type="ARBA" id="ARBA00022764"/>
    </source>
</evidence>
<evidence type="ECO:0000256" key="3">
    <source>
        <dbReference type="ARBA" id="ARBA00022729"/>
    </source>
</evidence>
<dbReference type="GO" id="GO:0042597">
    <property type="term" value="C:periplasmic space"/>
    <property type="evidence" value="ECO:0007669"/>
    <property type="project" value="UniProtKB-SubCell"/>
</dbReference>
<accession>A0A6A1R0M6</accession>
<keyword evidence="6 7" id="KW-0676">Redox-active center</keyword>
<dbReference type="PANTHER" id="PTHR35272:SF3">
    <property type="entry name" value="THIOL:DISULFIDE INTERCHANGE PROTEIN DSBC"/>
    <property type="match status" value="1"/>
</dbReference>